<dbReference type="EMBL" id="MTKT01003779">
    <property type="protein sequence ID" value="OWM74390.1"/>
    <property type="molecule type" value="Genomic_DNA"/>
</dbReference>
<comment type="caution">
    <text evidence="4">The sequence shown here is derived from an EMBL/GenBank/DDBJ whole genome shotgun (WGS) entry which is preliminary data.</text>
</comment>
<protein>
    <submittedName>
        <fullName evidence="4">Uncharacterized protein</fullName>
    </submittedName>
</protein>
<feature type="compositionally biased region" description="Polar residues" evidence="3">
    <location>
        <begin position="214"/>
        <end position="229"/>
    </location>
</feature>
<dbReference type="Proteomes" id="UP000197138">
    <property type="component" value="Unassembled WGS sequence"/>
</dbReference>
<dbReference type="PANTHER" id="PTHR34045">
    <property type="entry name" value="OS03G0406300 PROTEIN"/>
    <property type="match status" value="1"/>
</dbReference>
<evidence type="ECO:0000256" key="3">
    <source>
        <dbReference type="SAM" id="MobiDB-lite"/>
    </source>
</evidence>
<accession>A0A218WPU8</accession>
<organism evidence="4 5">
    <name type="scientific">Punica granatum</name>
    <name type="common">Pomegranate</name>
    <dbReference type="NCBI Taxonomy" id="22663"/>
    <lineage>
        <taxon>Eukaryota</taxon>
        <taxon>Viridiplantae</taxon>
        <taxon>Streptophyta</taxon>
        <taxon>Embryophyta</taxon>
        <taxon>Tracheophyta</taxon>
        <taxon>Spermatophyta</taxon>
        <taxon>Magnoliopsida</taxon>
        <taxon>eudicotyledons</taxon>
        <taxon>Gunneridae</taxon>
        <taxon>Pentapetalae</taxon>
        <taxon>rosids</taxon>
        <taxon>malvids</taxon>
        <taxon>Myrtales</taxon>
        <taxon>Lythraceae</taxon>
        <taxon>Punica</taxon>
    </lineage>
</organism>
<feature type="region of interest" description="Disordered" evidence="3">
    <location>
        <begin position="81"/>
        <end position="112"/>
    </location>
</feature>
<evidence type="ECO:0000256" key="2">
    <source>
        <dbReference type="ARBA" id="ARBA00024198"/>
    </source>
</evidence>
<gene>
    <name evidence="4" type="ORF">CDL15_Pgr013294</name>
</gene>
<evidence type="ECO:0000313" key="4">
    <source>
        <dbReference type="EMBL" id="OWM74390.1"/>
    </source>
</evidence>
<dbReference type="AlphaFoldDB" id="A0A218WPU8"/>
<feature type="region of interest" description="Disordered" evidence="3">
    <location>
        <begin position="214"/>
        <end position="255"/>
    </location>
</feature>
<dbReference type="PANTHER" id="PTHR34045:SF3">
    <property type="entry name" value="PROTEIN LAZY 4"/>
    <property type="match status" value="1"/>
</dbReference>
<sequence>MSEKCHEVLDPCQLDDFLDLVRSQHQELENGEDRKLLAWVQNKLNGCKKSTTIAPCSNNVQPKSAGKEEFNDWPRGLFAIGTLGNDKSTENPERNLNPQQQQNLSASTRDDLTPEEIGNLQEELMSLLGKQEENELPVPEELTRFSQELALQYPRKGGILQCTSKTSLSLLRKIFVCRSGFPPIPASLRDPPPEPGISKILRAMLKKKIYPSQALSNKRSLENNQQTAKVSAKEDEANKEASPGSKWVRTDSECA</sequence>
<dbReference type="GO" id="GO:0009630">
    <property type="term" value="P:gravitropism"/>
    <property type="evidence" value="ECO:0007669"/>
    <property type="project" value="InterPro"/>
</dbReference>
<evidence type="ECO:0000256" key="1">
    <source>
        <dbReference type="ARBA" id="ARBA00022604"/>
    </source>
</evidence>
<keyword evidence="1" id="KW-0341">Growth regulation</keyword>
<proteinExistence type="inferred from homology"/>
<name>A0A218WPU8_PUNGR</name>
<dbReference type="InterPro" id="IPR044683">
    <property type="entry name" value="LAZY"/>
</dbReference>
<feature type="compositionally biased region" description="Polar residues" evidence="3">
    <location>
        <begin position="94"/>
        <end position="107"/>
    </location>
</feature>
<comment type="similarity">
    <text evidence="2">Belongs to the LAZY family.</text>
</comment>
<evidence type="ECO:0000313" key="5">
    <source>
        <dbReference type="Proteomes" id="UP000197138"/>
    </source>
</evidence>
<dbReference type="GO" id="GO:0040008">
    <property type="term" value="P:regulation of growth"/>
    <property type="evidence" value="ECO:0007669"/>
    <property type="project" value="InterPro"/>
</dbReference>
<reference evidence="5" key="1">
    <citation type="journal article" date="2017" name="Plant J.">
        <title>The pomegranate (Punica granatum L.) genome and the genomics of punicalagin biosynthesis.</title>
        <authorList>
            <person name="Qin G."/>
            <person name="Xu C."/>
            <person name="Ming R."/>
            <person name="Tang H."/>
            <person name="Guyot R."/>
            <person name="Kramer E.M."/>
            <person name="Hu Y."/>
            <person name="Yi X."/>
            <person name="Qi Y."/>
            <person name="Xu X."/>
            <person name="Gao Z."/>
            <person name="Pan H."/>
            <person name="Jian J."/>
            <person name="Tian Y."/>
            <person name="Yue Z."/>
            <person name="Xu Y."/>
        </authorList>
    </citation>
    <scope>NUCLEOTIDE SEQUENCE [LARGE SCALE GENOMIC DNA]</scope>
    <source>
        <strain evidence="5">cv. Dabenzi</strain>
    </source>
</reference>